<comment type="caution">
    <text evidence="4">The sequence shown here is derived from an EMBL/GenBank/DDBJ whole genome shotgun (WGS) entry which is preliminary data.</text>
</comment>
<dbReference type="SMART" id="SM00326">
    <property type="entry name" value="SH3"/>
    <property type="match status" value="1"/>
</dbReference>
<evidence type="ECO:0000256" key="2">
    <source>
        <dbReference type="PROSITE-ProRule" id="PRU00192"/>
    </source>
</evidence>
<dbReference type="GO" id="GO:0097320">
    <property type="term" value="P:plasma membrane tubulation"/>
    <property type="evidence" value="ECO:0007669"/>
    <property type="project" value="TreeGrafter"/>
</dbReference>
<dbReference type="EMBL" id="UYJE01000559">
    <property type="protein sequence ID" value="VDH94240.1"/>
    <property type="molecule type" value="Genomic_DNA"/>
</dbReference>
<dbReference type="Gene3D" id="2.30.30.40">
    <property type="entry name" value="SH3 Domains"/>
    <property type="match status" value="1"/>
</dbReference>
<evidence type="ECO:0000313" key="5">
    <source>
        <dbReference type="Proteomes" id="UP000596742"/>
    </source>
</evidence>
<keyword evidence="1 2" id="KW-0728">SH3 domain</keyword>
<evidence type="ECO:0000313" key="4">
    <source>
        <dbReference type="EMBL" id="VDH94240.1"/>
    </source>
</evidence>
<keyword evidence="5" id="KW-1185">Reference proteome</keyword>
<dbReference type="AlphaFoldDB" id="A0A8B6BT30"/>
<proteinExistence type="predicted"/>
<dbReference type="PANTHER" id="PTHR45827:SF1">
    <property type="entry name" value="SORTING NEXIN"/>
    <property type="match status" value="1"/>
</dbReference>
<dbReference type="InterPro" id="IPR036028">
    <property type="entry name" value="SH3-like_dom_sf"/>
</dbReference>
<sequence>MAESTVKVLYDFDGDPDNGELSVRAGEELTVTAQDIGDGWWEARNSLGHQGLIPEAYVQVRMTSKVTDLLTWMS</sequence>
<dbReference type="GO" id="GO:0035091">
    <property type="term" value="F:phosphatidylinositol binding"/>
    <property type="evidence" value="ECO:0007669"/>
    <property type="project" value="TreeGrafter"/>
</dbReference>
<protein>
    <recommendedName>
        <fullName evidence="3">SH3 domain-containing protein</fullName>
    </recommendedName>
</protein>
<dbReference type="GO" id="GO:0031410">
    <property type="term" value="C:cytoplasmic vesicle"/>
    <property type="evidence" value="ECO:0007669"/>
    <property type="project" value="TreeGrafter"/>
</dbReference>
<accession>A0A8B6BT30</accession>
<gene>
    <name evidence="4" type="ORF">MGAL_10B041234</name>
</gene>
<dbReference type="GO" id="GO:0005886">
    <property type="term" value="C:plasma membrane"/>
    <property type="evidence" value="ECO:0007669"/>
    <property type="project" value="TreeGrafter"/>
</dbReference>
<dbReference type="GO" id="GO:0016197">
    <property type="term" value="P:endosomal transport"/>
    <property type="evidence" value="ECO:0007669"/>
    <property type="project" value="TreeGrafter"/>
</dbReference>
<dbReference type="SUPFAM" id="SSF50044">
    <property type="entry name" value="SH3-domain"/>
    <property type="match status" value="1"/>
</dbReference>
<dbReference type="PRINTS" id="PR00452">
    <property type="entry name" value="SH3DOMAIN"/>
</dbReference>
<name>A0A8B6BT30_MYTGA</name>
<dbReference type="Pfam" id="PF00018">
    <property type="entry name" value="SH3_1"/>
    <property type="match status" value="1"/>
</dbReference>
<reference evidence="4" key="1">
    <citation type="submission" date="2018-11" db="EMBL/GenBank/DDBJ databases">
        <authorList>
            <person name="Alioto T."/>
            <person name="Alioto T."/>
        </authorList>
    </citation>
    <scope>NUCLEOTIDE SEQUENCE</scope>
</reference>
<evidence type="ECO:0000256" key="1">
    <source>
        <dbReference type="ARBA" id="ARBA00022443"/>
    </source>
</evidence>
<dbReference type="OrthoDB" id="10254720at2759"/>
<dbReference type="PANTHER" id="PTHR45827">
    <property type="entry name" value="SORTING NEXIN"/>
    <property type="match status" value="1"/>
</dbReference>
<dbReference type="Proteomes" id="UP000596742">
    <property type="component" value="Unassembled WGS sequence"/>
</dbReference>
<dbReference type="GO" id="GO:0006897">
    <property type="term" value="P:endocytosis"/>
    <property type="evidence" value="ECO:0007669"/>
    <property type="project" value="TreeGrafter"/>
</dbReference>
<dbReference type="PROSITE" id="PS50002">
    <property type="entry name" value="SH3"/>
    <property type="match status" value="1"/>
</dbReference>
<evidence type="ECO:0000259" key="3">
    <source>
        <dbReference type="PROSITE" id="PS50002"/>
    </source>
</evidence>
<organism evidence="4 5">
    <name type="scientific">Mytilus galloprovincialis</name>
    <name type="common">Mediterranean mussel</name>
    <dbReference type="NCBI Taxonomy" id="29158"/>
    <lineage>
        <taxon>Eukaryota</taxon>
        <taxon>Metazoa</taxon>
        <taxon>Spiralia</taxon>
        <taxon>Lophotrochozoa</taxon>
        <taxon>Mollusca</taxon>
        <taxon>Bivalvia</taxon>
        <taxon>Autobranchia</taxon>
        <taxon>Pteriomorphia</taxon>
        <taxon>Mytilida</taxon>
        <taxon>Mytiloidea</taxon>
        <taxon>Mytilidae</taxon>
        <taxon>Mytilinae</taxon>
        <taxon>Mytilus</taxon>
    </lineage>
</organism>
<dbReference type="InterPro" id="IPR001452">
    <property type="entry name" value="SH3_domain"/>
</dbReference>
<feature type="domain" description="SH3" evidence="3">
    <location>
        <begin position="1"/>
        <end position="63"/>
    </location>
</feature>